<feature type="modified residue" description="4-aspartylphosphate" evidence="6">
    <location>
        <position position="59"/>
    </location>
</feature>
<keyword evidence="3" id="KW-0805">Transcription regulation</keyword>
<keyword evidence="4 7" id="KW-0238">DNA-binding</keyword>
<evidence type="ECO:0000256" key="7">
    <source>
        <dbReference type="PROSITE-ProRule" id="PRU01091"/>
    </source>
</evidence>
<dbReference type="InterPro" id="IPR036388">
    <property type="entry name" value="WH-like_DNA-bd_sf"/>
</dbReference>
<keyword evidence="2" id="KW-0902">Two-component regulatory system</keyword>
<comment type="caution">
    <text evidence="10">The sequence shown here is derived from an EMBL/GenBank/DDBJ whole genome shotgun (WGS) entry which is preliminary data.</text>
</comment>
<dbReference type="PROSITE" id="PS51755">
    <property type="entry name" value="OMPR_PHOB"/>
    <property type="match status" value="1"/>
</dbReference>
<dbReference type="EMBL" id="JACIJB010000001">
    <property type="protein sequence ID" value="MBB5659971.1"/>
    <property type="molecule type" value="Genomic_DNA"/>
</dbReference>
<evidence type="ECO:0000256" key="2">
    <source>
        <dbReference type="ARBA" id="ARBA00023012"/>
    </source>
</evidence>
<evidence type="ECO:0000313" key="10">
    <source>
        <dbReference type="EMBL" id="MBB5659971.1"/>
    </source>
</evidence>
<dbReference type="Gene3D" id="6.10.250.690">
    <property type="match status" value="1"/>
</dbReference>
<dbReference type="SUPFAM" id="SSF46894">
    <property type="entry name" value="C-terminal effector domain of the bipartite response regulators"/>
    <property type="match status" value="1"/>
</dbReference>
<dbReference type="SMART" id="SM00862">
    <property type="entry name" value="Trans_reg_C"/>
    <property type="match status" value="1"/>
</dbReference>
<gene>
    <name evidence="10" type="ORF">FHS65_000689</name>
</gene>
<feature type="domain" description="OmpR/PhoB-type" evidence="9">
    <location>
        <begin position="138"/>
        <end position="237"/>
    </location>
</feature>
<sequence length="247" mass="27222">MIPAPIPTPRILVVDDDPGLREVLVDYLGQHGFEAKGAASAAEMDRQLEHRPPDLIVLDLMMPGEDGLSACRRLIARGGPPVVMLSAMGEETDRIVGLELGADDYLPKPCNPRELLARIRAVLRRRAGPGGVSAPQSEPVLVFDGRTLNLLRRELTRPDGIVTVLSAGEFALLKAFAESPRRVLSRDQLLERARGSDTEVFDRAMDVQISRLRKKLADADGRDPIQTLRGEGYMFDATVERRMERPA</sequence>
<accession>A0A7W9A247</accession>
<dbReference type="GO" id="GO:0032993">
    <property type="term" value="C:protein-DNA complex"/>
    <property type="evidence" value="ECO:0007669"/>
    <property type="project" value="TreeGrafter"/>
</dbReference>
<dbReference type="InterPro" id="IPR016032">
    <property type="entry name" value="Sig_transdc_resp-reg_C-effctor"/>
</dbReference>
<keyword evidence="11" id="KW-1185">Reference proteome</keyword>
<evidence type="ECO:0000256" key="6">
    <source>
        <dbReference type="PROSITE-ProRule" id="PRU00169"/>
    </source>
</evidence>
<name>A0A7W9A247_9CAUL</name>
<evidence type="ECO:0000256" key="4">
    <source>
        <dbReference type="ARBA" id="ARBA00023125"/>
    </source>
</evidence>
<dbReference type="InterPro" id="IPR001789">
    <property type="entry name" value="Sig_transdc_resp-reg_receiver"/>
</dbReference>
<proteinExistence type="predicted"/>
<dbReference type="Gene3D" id="3.40.50.2300">
    <property type="match status" value="1"/>
</dbReference>
<dbReference type="AlphaFoldDB" id="A0A7W9A247"/>
<feature type="domain" description="Response regulatory" evidence="8">
    <location>
        <begin position="10"/>
        <end position="123"/>
    </location>
</feature>
<dbReference type="Proteomes" id="UP000548978">
    <property type="component" value="Unassembled WGS sequence"/>
</dbReference>
<dbReference type="PANTHER" id="PTHR48111">
    <property type="entry name" value="REGULATOR OF RPOS"/>
    <property type="match status" value="1"/>
</dbReference>
<reference evidence="10 11" key="1">
    <citation type="submission" date="2020-08" db="EMBL/GenBank/DDBJ databases">
        <title>Genomic Encyclopedia of Type Strains, Phase IV (KMG-IV): sequencing the most valuable type-strain genomes for metagenomic binning, comparative biology and taxonomic classification.</title>
        <authorList>
            <person name="Goeker M."/>
        </authorList>
    </citation>
    <scope>NUCLEOTIDE SEQUENCE [LARGE SCALE GENOMIC DNA]</scope>
    <source>
        <strain evidence="10 11">DSM 24448</strain>
    </source>
</reference>
<evidence type="ECO:0000256" key="3">
    <source>
        <dbReference type="ARBA" id="ARBA00023015"/>
    </source>
</evidence>
<dbReference type="InterPro" id="IPR039420">
    <property type="entry name" value="WalR-like"/>
</dbReference>
<evidence type="ECO:0000256" key="1">
    <source>
        <dbReference type="ARBA" id="ARBA00022553"/>
    </source>
</evidence>
<dbReference type="GO" id="GO:0005829">
    <property type="term" value="C:cytosol"/>
    <property type="evidence" value="ECO:0007669"/>
    <property type="project" value="TreeGrafter"/>
</dbReference>
<dbReference type="OrthoDB" id="9784252at2"/>
<evidence type="ECO:0000259" key="8">
    <source>
        <dbReference type="PROSITE" id="PS50110"/>
    </source>
</evidence>
<dbReference type="PROSITE" id="PS50110">
    <property type="entry name" value="RESPONSE_REGULATORY"/>
    <property type="match status" value="1"/>
</dbReference>
<protein>
    <submittedName>
        <fullName evidence="10">Two-component system OmpR family response regulator</fullName>
    </submittedName>
</protein>
<dbReference type="InterPro" id="IPR011006">
    <property type="entry name" value="CheY-like_superfamily"/>
</dbReference>
<dbReference type="SMART" id="SM00448">
    <property type="entry name" value="REC"/>
    <property type="match status" value="1"/>
</dbReference>
<dbReference type="InterPro" id="IPR001867">
    <property type="entry name" value="OmpR/PhoB-type_DNA-bd"/>
</dbReference>
<dbReference type="SUPFAM" id="SSF52172">
    <property type="entry name" value="CheY-like"/>
    <property type="match status" value="1"/>
</dbReference>
<dbReference type="CDD" id="cd00383">
    <property type="entry name" value="trans_reg_C"/>
    <property type="match status" value="1"/>
</dbReference>
<keyword evidence="5" id="KW-0804">Transcription</keyword>
<dbReference type="Pfam" id="PF00072">
    <property type="entry name" value="Response_reg"/>
    <property type="match status" value="1"/>
</dbReference>
<dbReference type="Gene3D" id="1.10.10.10">
    <property type="entry name" value="Winged helix-like DNA-binding domain superfamily/Winged helix DNA-binding domain"/>
    <property type="match status" value="1"/>
</dbReference>
<evidence type="ECO:0000256" key="5">
    <source>
        <dbReference type="ARBA" id="ARBA00023163"/>
    </source>
</evidence>
<dbReference type="Pfam" id="PF00486">
    <property type="entry name" value="Trans_reg_C"/>
    <property type="match status" value="1"/>
</dbReference>
<feature type="DNA-binding region" description="OmpR/PhoB-type" evidence="7">
    <location>
        <begin position="138"/>
        <end position="237"/>
    </location>
</feature>
<dbReference type="GO" id="GO:0006355">
    <property type="term" value="P:regulation of DNA-templated transcription"/>
    <property type="evidence" value="ECO:0007669"/>
    <property type="project" value="InterPro"/>
</dbReference>
<organism evidence="10 11">
    <name type="scientific">Brevundimonas halotolerans</name>
    <dbReference type="NCBI Taxonomy" id="69670"/>
    <lineage>
        <taxon>Bacteria</taxon>
        <taxon>Pseudomonadati</taxon>
        <taxon>Pseudomonadota</taxon>
        <taxon>Alphaproteobacteria</taxon>
        <taxon>Caulobacterales</taxon>
        <taxon>Caulobacteraceae</taxon>
        <taxon>Brevundimonas</taxon>
    </lineage>
</organism>
<dbReference type="PANTHER" id="PTHR48111:SF4">
    <property type="entry name" value="DNA-BINDING DUAL TRANSCRIPTIONAL REGULATOR OMPR"/>
    <property type="match status" value="1"/>
</dbReference>
<dbReference type="RefSeq" id="WP_123286039.1">
    <property type="nucleotide sequence ID" value="NZ_JACIJB010000001.1"/>
</dbReference>
<evidence type="ECO:0000313" key="11">
    <source>
        <dbReference type="Proteomes" id="UP000548978"/>
    </source>
</evidence>
<evidence type="ECO:0000259" key="9">
    <source>
        <dbReference type="PROSITE" id="PS51755"/>
    </source>
</evidence>
<keyword evidence="1 6" id="KW-0597">Phosphoprotein</keyword>
<dbReference type="GO" id="GO:0000156">
    <property type="term" value="F:phosphorelay response regulator activity"/>
    <property type="evidence" value="ECO:0007669"/>
    <property type="project" value="TreeGrafter"/>
</dbReference>
<dbReference type="GO" id="GO:0000976">
    <property type="term" value="F:transcription cis-regulatory region binding"/>
    <property type="evidence" value="ECO:0007669"/>
    <property type="project" value="TreeGrafter"/>
</dbReference>